<keyword evidence="2" id="KW-1185">Reference proteome</keyword>
<evidence type="ECO:0000313" key="2">
    <source>
        <dbReference type="Proteomes" id="UP000838756"/>
    </source>
</evidence>
<accession>A0A8S4QPT4</accession>
<name>A0A8S4QPT4_9NEOP</name>
<dbReference type="Proteomes" id="UP000838756">
    <property type="component" value="Unassembled WGS sequence"/>
</dbReference>
<evidence type="ECO:0000313" key="1">
    <source>
        <dbReference type="EMBL" id="CAH2217302.1"/>
    </source>
</evidence>
<proteinExistence type="predicted"/>
<protein>
    <submittedName>
        <fullName evidence="1">Jg27116 protein</fullName>
    </submittedName>
</protein>
<comment type="caution">
    <text evidence="1">The sequence shown here is derived from an EMBL/GenBank/DDBJ whole genome shotgun (WGS) entry which is preliminary data.</text>
</comment>
<reference evidence="1" key="1">
    <citation type="submission" date="2022-03" db="EMBL/GenBank/DDBJ databases">
        <authorList>
            <person name="Lindestad O."/>
        </authorList>
    </citation>
    <scope>NUCLEOTIDE SEQUENCE</scope>
</reference>
<sequence length="161" mass="18219">MMEDLQFLNESQLSEFIGDRTVYRTDLETCAPNSPPYTFKKNLRSRENMMSVIAFYIYFGRRAFRASPQVLRLSELPWFRKVASNRYVYRNLDNLNKIPEGLSAVRYLEGSPMAHPECRAAASALRPVLIGSGKLGAVRTQLTPLAIRTNSPSDVIAAPFL</sequence>
<organism evidence="1 2">
    <name type="scientific">Pararge aegeria aegeria</name>
    <dbReference type="NCBI Taxonomy" id="348720"/>
    <lineage>
        <taxon>Eukaryota</taxon>
        <taxon>Metazoa</taxon>
        <taxon>Ecdysozoa</taxon>
        <taxon>Arthropoda</taxon>
        <taxon>Hexapoda</taxon>
        <taxon>Insecta</taxon>
        <taxon>Pterygota</taxon>
        <taxon>Neoptera</taxon>
        <taxon>Endopterygota</taxon>
        <taxon>Lepidoptera</taxon>
        <taxon>Glossata</taxon>
        <taxon>Ditrysia</taxon>
        <taxon>Papilionoidea</taxon>
        <taxon>Nymphalidae</taxon>
        <taxon>Satyrinae</taxon>
        <taxon>Satyrini</taxon>
        <taxon>Parargina</taxon>
        <taxon>Pararge</taxon>
    </lineage>
</organism>
<dbReference type="EMBL" id="CAKXAJ010017970">
    <property type="protein sequence ID" value="CAH2217302.1"/>
    <property type="molecule type" value="Genomic_DNA"/>
</dbReference>
<dbReference type="AlphaFoldDB" id="A0A8S4QPT4"/>
<gene>
    <name evidence="1" type="primary">jg27116</name>
    <name evidence="1" type="ORF">PAEG_LOCUS5217</name>
</gene>